<gene>
    <name evidence="3" type="ORF">RJ640_024235</name>
</gene>
<sequence length="268" mass="29938">MEGEDSLRTLECLRGRLLAERAASRFAKEEADQMGNKLIELETQLKIEMKSRKRAEKRLTSLMRKLEHLNISYVSDETENRSFLDKSEISSVSSTASSSTKEQENKEPNTQSSLSTKCVNVEPVKKTESPEISENLKHNVSQSTFSSQTHSSLSSYEENSDSSGKAISEESDEIDSGQNYDDLKTDKHSLKSSVEDEKIKGEKDQDWDESVDNSLALVPVDIPLTAQKAIDPPIASASVREALDALRHAREKLLASMERRDTIKVGSR</sequence>
<feature type="coiled-coil region" evidence="1">
    <location>
        <begin position="24"/>
        <end position="72"/>
    </location>
</feature>
<dbReference type="PANTHER" id="PTHR33701:SF2">
    <property type="entry name" value="TRANSMEMBRANE PROTEIN"/>
    <property type="match status" value="1"/>
</dbReference>
<feature type="compositionally biased region" description="Low complexity" evidence="2">
    <location>
        <begin position="89"/>
        <end position="99"/>
    </location>
</feature>
<comment type="caution">
    <text evidence="3">The sequence shown here is derived from an EMBL/GenBank/DDBJ whole genome shotgun (WGS) entry which is preliminary data.</text>
</comment>
<feature type="compositionally biased region" description="Polar residues" evidence="2">
    <location>
        <begin position="108"/>
        <end position="118"/>
    </location>
</feature>
<feature type="compositionally biased region" description="Low complexity" evidence="2">
    <location>
        <begin position="141"/>
        <end position="163"/>
    </location>
</feature>
<reference evidence="3" key="1">
    <citation type="submission" date="2022-12" db="EMBL/GenBank/DDBJ databases">
        <title>Draft genome assemblies for two species of Escallonia (Escalloniales).</title>
        <authorList>
            <person name="Chanderbali A."/>
            <person name="Dervinis C."/>
            <person name="Anghel I."/>
            <person name="Soltis D."/>
            <person name="Soltis P."/>
            <person name="Zapata F."/>
        </authorList>
    </citation>
    <scope>NUCLEOTIDE SEQUENCE</scope>
    <source>
        <strain evidence="3">UCBG92.1500</strain>
        <tissue evidence="3">Leaf</tissue>
    </source>
</reference>
<keyword evidence="1" id="KW-0175">Coiled coil</keyword>
<evidence type="ECO:0000256" key="2">
    <source>
        <dbReference type="SAM" id="MobiDB-lite"/>
    </source>
</evidence>
<protein>
    <submittedName>
        <fullName evidence="3">Uncharacterized protein</fullName>
    </submittedName>
</protein>
<feature type="compositionally biased region" description="Basic and acidic residues" evidence="2">
    <location>
        <begin position="123"/>
        <end position="137"/>
    </location>
</feature>
<feature type="compositionally biased region" description="Basic and acidic residues" evidence="2">
    <location>
        <begin position="181"/>
        <end position="204"/>
    </location>
</feature>
<accession>A0AA88QJ08</accession>
<organism evidence="3 4">
    <name type="scientific">Escallonia rubra</name>
    <dbReference type="NCBI Taxonomy" id="112253"/>
    <lineage>
        <taxon>Eukaryota</taxon>
        <taxon>Viridiplantae</taxon>
        <taxon>Streptophyta</taxon>
        <taxon>Embryophyta</taxon>
        <taxon>Tracheophyta</taxon>
        <taxon>Spermatophyta</taxon>
        <taxon>Magnoliopsida</taxon>
        <taxon>eudicotyledons</taxon>
        <taxon>Gunneridae</taxon>
        <taxon>Pentapetalae</taxon>
        <taxon>asterids</taxon>
        <taxon>campanulids</taxon>
        <taxon>Escalloniales</taxon>
        <taxon>Escalloniaceae</taxon>
        <taxon>Escallonia</taxon>
    </lineage>
</organism>
<dbReference type="EMBL" id="JAVXUO010002580">
    <property type="protein sequence ID" value="KAK2971599.1"/>
    <property type="molecule type" value="Genomic_DNA"/>
</dbReference>
<keyword evidence="4" id="KW-1185">Reference proteome</keyword>
<name>A0AA88QJ08_9ASTE</name>
<dbReference type="PANTHER" id="PTHR33701">
    <property type="entry name" value="TRANSMEMBRANE PROTEIN"/>
    <property type="match status" value="1"/>
</dbReference>
<feature type="compositionally biased region" description="Basic and acidic residues" evidence="2">
    <location>
        <begin position="78"/>
        <end position="88"/>
    </location>
</feature>
<feature type="region of interest" description="Disordered" evidence="2">
    <location>
        <begin position="77"/>
        <end position="209"/>
    </location>
</feature>
<dbReference type="Proteomes" id="UP001187471">
    <property type="component" value="Unassembled WGS sequence"/>
</dbReference>
<evidence type="ECO:0000313" key="4">
    <source>
        <dbReference type="Proteomes" id="UP001187471"/>
    </source>
</evidence>
<evidence type="ECO:0000256" key="1">
    <source>
        <dbReference type="SAM" id="Coils"/>
    </source>
</evidence>
<dbReference type="AlphaFoldDB" id="A0AA88QJ08"/>
<proteinExistence type="predicted"/>
<evidence type="ECO:0000313" key="3">
    <source>
        <dbReference type="EMBL" id="KAK2971599.1"/>
    </source>
</evidence>